<dbReference type="Proteomes" id="UP000252139">
    <property type="component" value="Unassembled WGS sequence"/>
</dbReference>
<keyword evidence="3" id="KW-1185">Reference proteome</keyword>
<feature type="compositionally biased region" description="Low complexity" evidence="1">
    <location>
        <begin position="156"/>
        <end position="167"/>
    </location>
</feature>
<dbReference type="AlphaFoldDB" id="A0A367J1N9"/>
<protein>
    <submittedName>
        <fullName evidence="2">Uncharacterized protein</fullName>
    </submittedName>
</protein>
<gene>
    <name evidence="2" type="ORF">CU097_006430</name>
</gene>
<evidence type="ECO:0000256" key="1">
    <source>
        <dbReference type="SAM" id="MobiDB-lite"/>
    </source>
</evidence>
<accession>A0A367J1N9</accession>
<organism evidence="2 3">
    <name type="scientific">Rhizopus azygosporus</name>
    <name type="common">Rhizopus microsporus var. azygosporus</name>
    <dbReference type="NCBI Taxonomy" id="86630"/>
    <lineage>
        <taxon>Eukaryota</taxon>
        <taxon>Fungi</taxon>
        <taxon>Fungi incertae sedis</taxon>
        <taxon>Mucoromycota</taxon>
        <taxon>Mucoromycotina</taxon>
        <taxon>Mucoromycetes</taxon>
        <taxon>Mucorales</taxon>
        <taxon>Mucorineae</taxon>
        <taxon>Rhizopodaceae</taxon>
        <taxon>Rhizopus</taxon>
    </lineage>
</organism>
<sequence length="507" mass="57795">MKRPVPSNDIKDFNITQKDCTKHQIYKKLAALPVASWSDISELVKVEFENTSSKSTQAEDSHKRFIKGLATVHSKLIRHPRIQSYALAVSCYLKSQPIKTRFVSEFNTKLEDIKAKKAKKYLNEQTRAISQAEVYLEDRERLASLHKQIDSPSLFTEAPSTTAATPTESEDISSTGAISSLPISKTPSIKDTIFNYASELHELYQQEKKLSNEQLKSMSIGLSCIIDLADEDKEGTLRAFLKETVWKQLYSKYIKRSKLNLTVVPMALVDKWNYAVLLYHQSNGVRNTKKYLSYLQSKQDVTDTDTKIYELFFEIFSLIESKNFILNKSNASKVAERDYLYQLWSSLFTKLFNIHGNIIRIKTSETVPGNTTISKIKLYKESNHIIGFKVDLRFILDLEHEEIDIGCGEGCLETAGDAKLRGDTGKLLREGKEMEMSVREILLNGDDDAKSKIWLLQIAGNTCHFFTIQATNHHYHINVPQFSLLFPDSFLNKDGISTLAHLFTFRG</sequence>
<dbReference type="EMBL" id="PJQL01002567">
    <property type="protein sequence ID" value="RCH83749.1"/>
    <property type="molecule type" value="Genomic_DNA"/>
</dbReference>
<dbReference type="OrthoDB" id="2255497at2759"/>
<proteinExistence type="predicted"/>
<evidence type="ECO:0000313" key="2">
    <source>
        <dbReference type="EMBL" id="RCH83749.1"/>
    </source>
</evidence>
<evidence type="ECO:0000313" key="3">
    <source>
        <dbReference type="Proteomes" id="UP000252139"/>
    </source>
</evidence>
<feature type="region of interest" description="Disordered" evidence="1">
    <location>
        <begin position="156"/>
        <end position="176"/>
    </location>
</feature>
<reference evidence="2 3" key="1">
    <citation type="journal article" date="2018" name="G3 (Bethesda)">
        <title>Phylogenetic and Phylogenomic Definition of Rhizopus Species.</title>
        <authorList>
            <person name="Gryganskyi A.P."/>
            <person name="Golan J."/>
            <person name="Dolatabadi S."/>
            <person name="Mondo S."/>
            <person name="Robb S."/>
            <person name="Idnurm A."/>
            <person name="Muszewska A."/>
            <person name="Steczkiewicz K."/>
            <person name="Masonjones S."/>
            <person name="Liao H.L."/>
            <person name="Gajdeczka M.T."/>
            <person name="Anike F."/>
            <person name="Vuek A."/>
            <person name="Anishchenko I.M."/>
            <person name="Voigt K."/>
            <person name="de Hoog G.S."/>
            <person name="Smith M.E."/>
            <person name="Heitman J."/>
            <person name="Vilgalys R."/>
            <person name="Stajich J.E."/>
        </authorList>
    </citation>
    <scope>NUCLEOTIDE SEQUENCE [LARGE SCALE GENOMIC DNA]</scope>
    <source>
        <strain evidence="2 3">CBS 357.93</strain>
    </source>
</reference>
<name>A0A367J1N9_RHIAZ</name>
<comment type="caution">
    <text evidence="2">The sequence shown here is derived from an EMBL/GenBank/DDBJ whole genome shotgun (WGS) entry which is preliminary data.</text>
</comment>